<comment type="subcellular location">
    <subcellularLocation>
        <location evidence="1">Mitochondrion outer membrane</location>
        <topology evidence="1">Single-pass membrane protein</topology>
    </subcellularLocation>
</comment>
<evidence type="ECO:0000256" key="10">
    <source>
        <dbReference type="SAM" id="MobiDB-lite"/>
    </source>
</evidence>
<dbReference type="InterPro" id="IPR046341">
    <property type="entry name" value="SET_dom_sf"/>
</dbReference>
<keyword evidence="7" id="KW-1133">Transmembrane helix</keyword>
<dbReference type="Pfam" id="PF02064">
    <property type="entry name" value="MAS20"/>
    <property type="match status" value="1"/>
</dbReference>
<feature type="compositionally biased region" description="Basic and acidic residues" evidence="10">
    <location>
        <begin position="436"/>
        <end position="451"/>
    </location>
</feature>
<evidence type="ECO:0000256" key="9">
    <source>
        <dbReference type="ARBA" id="ARBA00023136"/>
    </source>
</evidence>
<proteinExistence type="inferred from homology"/>
<protein>
    <recommendedName>
        <fullName evidence="11">SET domain-containing protein</fullName>
    </recommendedName>
</protein>
<organism evidence="12 13">
    <name type="scientific">Lentinula lateritia</name>
    <dbReference type="NCBI Taxonomy" id="40482"/>
    <lineage>
        <taxon>Eukaryota</taxon>
        <taxon>Fungi</taxon>
        <taxon>Dikarya</taxon>
        <taxon>Basidiomycota</taxon>
        <taxon>Agaricomycotina</taxon>
        <taxon>Agaricomycetes</taxon>
        <taxon>Agaricomycetidae</taxon>
        <taxon>Agaricales</taxon>
        <taxon>Marasmiineae</taxon>
        <taxon>Omphalotaceae</taxon>
        <taxon>Lentinula</taxon>
    </lineage>
</organism>
<evidence type="ECO:0000256" key="7">
    <source>
        <dbReference type="ARBA" id="ARBA00022989"/>
    </source>
</evidence>
<evidence type="ECO:0000256" key="6">
    <source>
        <dbReference type="ARBA" id="ARBA00022927"/>
    </source>
</evidence>
<dbReference type="InterPro" id="IPR002056">
    <property type="entry name" value="MAS20"/>
</dbReference>
<dbReference type="Pfam" id="PF00856">
    <property type="entry name" value="SET"/>
    <property type="match status" value="1"/>
</dbReference>
<comment type="caution">
    <text evidence="12">The sequence shown here is derived from an EMBL/GenBank/DDBJ whole genome shotgun (WGS) entry which is preliminary data.</text>
</comment>
<evidence type="ECO:0000256" key="4">
    <source>
        <dbReference type="ARBA" id="ARBA00022692"/>
    </source>
</evidence>
<evidence type="ECO:0000256" key="2">
    <source>
        <dbReference type="ARBA" id="ARBA00005792"/>
    </source>
</evidence>
<keyword evidence="4" id="KW-0812">Transmembrane</keyword>
<dbReference type="Gene3D" id="1.20.960.10">
    <property type="entry name" value="Mitochondrial outer membrane translocase complex, subunit Tom20 domain"/>
    <property type="match status" value="1"/>
</dbReference>
<sequence>MSSRTTSVLTIAGIAVLSIAAYAVYFDYKRRNDVEFRKKLKKEKKRVDKSIASSKASLPSSPDAVGVDELREALEQVKAEQVPISPEQKEAYFMTQVASGEQLSLQGPMFSLPAALAFYRALRVYPSPVELMVIYQKTVPEPIFKLVIELTNLDVSMSVPKSGMDDLDEETSPVKGRVEGYYLKFPPKSFGVKVETRQVGDGTKKTLVLTKGVKTGEAIYKEFPIVAALDSDIQEAGTHCSQCLRSVEPSMSIRESESHALNTVYCSAACQSAAKSQYYGLLFTLERPLPQEIPSEPSTAEQLNERHKAQAQFANYLENEMPGHAAPLLVAQFIARQVNAEMSKLISQTLSKTTMTADQADFTDADGGDYLLADHFERLRYVDVDLPEDGLKLLTAVLDSAMPGLDALATEERYATLLGKMLYNAYGVYYDGGRDDRPVTNNRPEDIERTRTPVGTSHQIGSAVYTVSSYLTHSCEPTARPSFDSGTSQLHLIATRDLEAGEELTVAYVDVTQHEGESVVDCRRRRRMELARGWKFACPCERCEREGQEMGVISEDKIKDQSKVEKSMERFEANEGLL</sequence>
<evidence type="ECO:0000313" key="12">
    <source>
        <dbReference type="EMBL" id="KAJ4471642.1"/>
    </source>
</evidence>
<keyword evidence="9" id="KW-0472">Membrane</keyword>
<keyword evidence="3" id="KW-0813">Transport</keyword>
<dbReference type="Gene3D" id="2.170.270.10">
    <property type="entry name" value="SET domain"/>
    <property type="match status" value="1"/>
</dbReference>
<evidence type="ECO:0000313" key="13">
    <source>
        <dbReference type="Proteomes" id="UP001150217"/>
    </source>
</evidence>
<keyword evidence="6" id="KW-0653">Protein transport</keyword>
<dbReference type="InterPro" id="IPR023392">
    <property type="entry name" value="Tom20_dom_sf"/>
</dbReference>
<feature type="region of interest" description="Disordered" evidence="10">
    <location>
        <begin position="436"/>
        <end position="455"/>
    </location>
</feature>
<keyword evidence="13" id="KW-1185">Reference proteome</keyword>
<dbReference type="Proteomes" id="UP001150217">
    <property type="component" value="Unassembled WGS sequence"/>
</dbReference>
<dbReference type="PANTHER" id="PTHR12430">
    <property type="entry name" value="MITOCHONDRIAL IMPORT RECEPTOR SUBUNIT TOM20"/>
    <property type="match status" value="1"/>
</dbReference>
<dbReference type="PANTHER" id="PTHR12430:SF0">
    <property type="entry name" value="TRANSLOCASE OF OUTER MITOCHONDRIAL MEMBRANE 20"/>
    <property type="match status" value="1"/>
</dbReference>
<dbReference type="SUPFAM" id="SSF82199">
    <property type="entry name" value="SET domain"/>
    <property type="match status" value="1"/>
</dbReference>
<dbReference type="CDD" id="cd20071">
    <property type="entry name" value="SET_SMYD"/>
    <property type="match status" value="1"/>
</dbReference>
<feature type="domain" description="SET" evidence="11">
    <location>
        <begin position="192"/>
        <end position="509"/>
    </location>
</feature>
<dbReference type="PRINTS" id="PR00351">
    <property type="entry name" value="OM20RECEPTOR"/>
</dbReference>
<evidence type="ECO:0000256" key="1">
    <source>
        <dbReference type="ARBA" id="ARBA00004572"/>
    </source>
</evidence>
<evidence type="ECO:0000256" key="3">
    <source>
        <dbReference type="ARBA" id="ARBA00022448"/>
    </source>
</evidence>
<accession>A0ABQ8V688</accession>
<keyword evidence="8" id="KW-0496">Mitochondrion</keyword>
<comment type="similarity">
    <text evidence="2">Belongs to the Tom20 family.</text>
</comment>
<dbReference type="EMBL" id="JANVFT010000086">
    <property type="protein sequence ID" value="KAJ4471642.1"/>
    <property type="molecule type" value="Genomic_DNA"/>
</dbReference>
<name>A0ABQ8V688_9AGAR</name>
<gene>
    <name evidence="12" type="ORF">C8R41DRAFT_897751</name>
</gene>
<evidence type="ECO:0000259" key="11">
    <source>
        <dbReference type="PROSITE" id="PS50280"/>
    </source>
</evidence>
<dbReference type="Gene3D" id="6.10.140.2220">
    <property type="match status" value="1"/>
</dbReference>
<reference evidence="12" key="1">
    <citation type="submission" date="2022-08" db="EMBL/GenBank/DDBJ databases">
        <title>A Global Phylogenomic Analysis of the Shiitake Genus Lentinula.</title>
        <authorList>
            <consortium name="DOE Joint Genome Institute"/>
            <person name="Sierra-Patev S."/>
            <person name="Min B."/>
            <person name="Naranjo-Ortiz M."/>
            <person name="Looney B."/>
            <person name="Konkel Z."/>
            <person name="Slot J.C."/>
            <person name="Sakamoto Y."/>
            <person name="Steenwyk J.L."/>
            <person name="Rokas A."/>
            <person name="Carro J."/>
            <person name="Camarero S."/>
            <person name="Ferreira P."/>
            <person name="Molpeceres G."/>
            <person name="Ruiz-Duenas F.J."/>
            <person name="Serrano A."/>
            <person name="Henrissat B."/>
            <person name="Drula E."/>
            <person name="Hughes K.W."/>
            <person name="Mata J.L."/>
            <person name="Ishikawa N.K."/>
            <person name="Vargas-Isla R."/>
            <person name="Ushijima S."/>
            <person name="Smith C.A."/>
            <person name="Ahrendt S."/>
            <person name="Andreopoulos W."/>
            <person name="He G."/>
            <person name="Labutti K."/>
            <person name="Lipzen A."/>
            <person name="Ng V."/>
            <person name="Riley R."/>
            <person name="Sandor L."/>
            <person name="Barry K."/>
            <person name="Martinez A.T."/>
            <person name="Xiao Y."/>
            <person name="Gibbons J.G."/>
            <person name="Terashima K."/>
            <person name="Grigoriev I.V."/>
            <person name="Hibbett D.S."/>
        </authorList>
    </citation>
    <scope>NUCLEOTIDE SEQUENCE</scope>
    <source>
        <strain evidence="12">RHP3577 ss4</strain>
    </source>
</reference>
<dbReference type="Gene3D" id="1.10.220.160">
    <property type="match status" value="1"/>
</dbReference>
<evidence type="ECO:0000256" key="5">
    <source>
        <dbReference type="ARBA" id="ARBA00022787"/>
    </source>
</evidence>
<evidence type="ECO:0000256" key="8">
    <source>
        <dbReference type="ARBA" id="ARBA00023128"/>
    </source>
</evidence>
<keyword evidence="5" id="KW-1000">Mitochondrion outer membrane</keyword>
<dbReference type="SUPFAM" id="SSF47157">
    <property type="entry name" value="Mitochondrial import receptor subunit Tom20"/>
    <property type="match status" value="1"/>
</dbReference>
<dbReference type="PROSITE" id="PS50280">
    <property type="entry name" value="SET"/>
    <property type="match status" value="1"/>
</dbReference>
<dbReference type="InterPro" id="IPR001214">
    <property type="entry name" value="SET_dom"/>
</dbReference>